<dbReference type="Proteomes" id="UP000288805">
    <property type="component" value="Unassembled WGS sequence"/>
</dbReference>
<name>A0A438ID23_VITVI</name>
<accession>A0A438ID23</accession>
<evidence type="ECO:0000313" key="2">
    <source>
        <dbReference type="Proteomes" id="UP000288805"/>
    </source>
</evidence>
<evidence type="ECO:0000313" key="1">
    <source>
        <dbReference type="EMBL" id="RVW94625.1"/>
    </source>
</evidence>
<protein>
    <submittedName>
        <fullName evidence="1">Uncharacterized protein</fullName>
    </submittedName>
</protein>
<reference evidence="1 2" key="1">
    <citation type="journal article" date="2018" name="PLoS Genet.">
        <title>Population sequencing reveals clonal diversity and ancestral inbreeding in the grapevine cultivar Chardonnay.</title>
        <authorList>
            <person name="Roach M.J."/>
            <person name="Johnson D.L."/>
            <person name="Bohlmann J."/>
            <person name="van Vuuren H.J."/>
            <person name="Jones S.J."/>
            <person name="Pretorius I.S."/>
            <person name="Schmidt S.A."/>
            <person name="Borneman A.R."/>
        </authorList>
    </citation>
    <scope>NUCLEOTIDE SEQUENCE [LARGE SCALE GENOMIC DNA]</scope>
    <source>
        <strain evidence="2">cv. Chardonnay</strain>
        <tissue evidence="1">Leaf</tissue>
    </source>
</reference>
<dbReference type="AlphaFoldDB" id="A0A438ID23"/>
<gene>
    <name evidence="1" type="ORF">CK203_030859</name>
</gene>
<comment type="caution">
    <text evidence="1">The sequence shown here is derived from an EMBL/GenBank/DDBJ whole genome shotgun (WGS) entry which is preliminary data.</text>
</comment>
<organism evidence="1 2">
    <name type="scientific">Vitis vinifera</name>
    <name type="common">Grape</name>
    <dbReference type="NCBI Taxonomy" id="29760"/>
    <lineage>
        <taxon>Eukaryota</taxon>
        <taxon>Viridiplantae</taxon>
        <taxon>Streptophyta</taxon>
        <taxon>Embryophyta</taxon>
        <taxon>Tracheophyta</taxon>
        <taxon>Spermatophyta</taxon>
        <taxon>Magnoliopsida</taxon>
        <taxon>eudicotyledons</taxon>
        <taxon>Gunneridae</taxon>
        <taxon>Pentapetalae</taxon>
        <taxon>rosids</taxon>
        <taxon>Vitales</taxon>
        <taxon>Vitaceae</taxon>
        <taxon>Viteae</taxon>
        <taxon>Vitis</taxon>
    </lineage>
</organism>
<dbReference type="EMBL" id="QGNW01000120">
    <property type="protein sequence ID" value="RVW94625.1"/>
    <property type="molecule type" value="Genomic_DNA"/>
</dbReference>
<proteinExistence type="predicted"/>
<sequence length="163" mass="18047">MTHGVREGHLLKLLPGGVSPRGLVCDWELFWCLRVPVDHKSGYSEVCRKCANPKSGPTRPHCSKMRVKKDIALSSVVGQGGKGGRAGVSSGRPSLGKPIELLHEREFCELFFILNGVSVQLVDRDLTSTEKATQGAIFFRKEQFNTGLCFPLSSLFKQFLHYT</sequence>